<organism evidence="1 2">
    <name type="scientific">Geobacillus thermodenitrificans (strain NG80-2)</name>
    <dbReference type="NCBI Taxonomy" id="420246"/>
    <lineage>
        <taxon>Bacteria</taxon>
        <taxon>Bacillati</taxon>
        <taxon>Bacillota</taxon>
        <taxon>Bacilli</taxon>
        <taxon>Bacillales</taxon>
        <taxon>Anoxybacillaceae</taxon>
        <taxon>Geobacillus</taxon>
    </lineage>
</organism>
<reference evidence="1 2" key="1">
    <citation type="journal article" date="2007" name="Proc. Natl. Acad. Sci. U.S.A.">
        <title>Genome and proteome of long-chain alkane degrading Geobacillus thermodenitrificans NG80-2 isolated from a deep-subsurface oil reservoir.</title>
        <authorList>
            <person name="Feng L."/>
            <person name="Wang W."/>
            <person name="Cheng J."/>
            <person name="Ren Y."/>
            <person name="Zhao G."/>
            <person name="Gao C."/>
            <person name="Tang Y."/>
            <person name="Liu X."/>
            <person name="Han W."/>
            <person name="Peng X."/>
            <person name="Liu R."/>
            <person name="Wang L."/>
        </authorList>
    </citation>
    <scope>NUCLEOTIDE SEQUENCE [LARGE SCALE GENOMIC DNA]</scope>
    <source>
        <strain evidence="1 2">NG80-2</strain>
    </source>
</reference>
<evidence type="ECO:0000313" key="1">
    <source>
        <dbReference type="EMBL" id="ABO66524.1"/>
    </source>
</evidence>
<dbReference type="HOGENOM" id="CLU_3043866_0_0_9"/>
<proteinExistence type="predicted"/>
<dbReference type="Proteomes" id="UP000001578">
    <property type="component" value="Chromosome"/>
</dbReference>
<dbReference type="AlphaFoldDB" id="A4IMH0"/>
<name>A4IMH0_GEOTN</name>
<dbReference type="EMBL" id="CP000557">
    <property type="protein sequence ID" value="ABO66524.1"/>
    <property type="molecule type" value="Genomic_DNA"/>
</dbReference>
<protein>
    <submittedName>
        <fullName evidence="1">Uncharacterized protein</fullName>
    </submittedName>
</protein>
<gene>
    <name evidence="1" type="ordered locus">GTNG_1150</name>
</gene>
<dbReference type="KEGG" id="gtn:GTNG_1150"/>
<accession>A4IMH0</accession>
<sequence>MLFNLLSLFLRATVAPNRPAQVDIPVFKTLARSFCLAFPVRLSPHEGGSPFQAG</sequence>
<evidence type="ECO:0000313" key="2">
    <source>
        <dbReference type="Proteomes" id="UP000001578"/>
    </source>
</evidence>